<feature type="compositionally biased region" description="Basic and acidic residues" evidence="1">
    <location>
        <begin position="143"/>
        <end position="153"/>
    </location>
</feature>
<accession>A0A8K0JKU9</accession>
<feature type="transmembrane region" description="Helical" evidence="2">
    <location>
        <begin position="364"/>
        <end position="384"/>
    </location>
</feature>
<sequence>MPSSQADFPSSIAGSSRGSYTDTMTPISRSRVSARLGQSPLRTRPPITFNPVNAQSWVVTEESHSRSGSEESGALRLKSDPQTVNNKKKEEETASQVEVMEDPFEDYLHYESDRDYLSETGSLPEGDDEDEPIETIHFGSDTASDRPKADLMRKPSIRTIHRDPPEIDAEEFPNSPSPYSPTPPTALPGKGMGAARPKTAGTFQTDAPSAYSRPSWRASQWPATAMHRGAITQRRSISGGRRQSDELAARESRWYAEQSRLRAGPGENNPVEGYNMTNQQITGPDPRSQPVASNDGYGTFHATYEGPQVVDMPRRQPAFSTPIPVTTPEVALGLPSAAHNGSFGATTPLPRPRDTPHYSPLGRFWMTVSPFVIAGLALLAAVLTTMTTRVYDTRIGSIYSVPNRVFSLTAAGDSPGDVKLGLEGWCLGEKMTNCTAYWDLAFGTAKDVAIPHDTTLRLADSAMLTSTVFAYLFASYAILTIIFQIWLLRALDLSWTFPTTESEETTLRDIYAKACTREVREVYWCWWGHREGPIGHIFWLTSFVGGLIGFGSIVQFSKKLPECRLLPGAYLPLIVQVLMIPCTIRAVLYFVRIRDNIKRFDRSLELLFPAHFDSTGDGRPSGSNEKTPAFPSRSQRQHHDQHQARYRSVTSFASQPEGAQDAYSDGAAAHTTTTQRRKKGRKAKPKASGKKDRWASSICGGGSSFYSPEVFSPVRRLEKVTDVADQAGNRDREAGNTSENAGTGIPTRTRKIRRDPVQPDPFPLRLAFHLERTPRFFVLYYRSSLVPLEQRQVELEFLFGSGSRGKRTVEKGLCTVEVFVAHHRPMSASTTRRPF</sequence>
<dbReference type="EMBL" id="JABELV010000070">
    <property type="protein sequence ID" value="KAG7532239.1"/>
    <property type="molecule type" value="Genomic_DNA"/>
</dbReference>
<feature type="transmembrane region" description="Helical" evidence="2">
    <location>
        <begin position="569"/>
        <end position="591"/>
    </location>
</feature>
<evidence type="ECO:0000256" key="1">
    <source>
        <dbReference type="SAM" id="MobiDB-lite"/>
    </source>
</evidence>
<feature type="region of interest" description="Disordered" evidence="1">
    <location>
        <begin position="724"/>
        <end position="756"/>
    </location>
</feature>
<reference evidence="3" key="1">
    <citation type="submission" date="2020-04" db="EMBL/GenBank/DDBJ databases">
        <title>Analysis of mating type loci in Filobasidium floriforme.</title>
        <authorList>
            <person name="Nowrousian M."/>
        </authorList>
    </citation>
    <scope>NUCLEOTIDE SEQUENCE</scope>
    <source>
        <strain evidence="3">CBS 6242</strain>
    </source>
</reference>
<keyword evidence="2" id="KW-1133">Transmembrane helix</keyword>
<proteinExistence type="predicted"/>
<feature type="compositionally biased region" description="Polar residues" evidence="1">
    <location>
        <begin position="1"/>
        <end position="31"/>
    </location>
</feature>
<dbReference type="AlphaFoldDB" id="A0A8K0JKU9"/>
<feature type="compositionally biased region" description="Basic and acidic residues" evidence="1">
    <location>
        <begin position="106"/>
        <end position="117"/>
    </location>
</feature>
<name>A0A8K0JKU9_9TREE</name>
<evidence type="ECO:0000313" key="3">
    <source>
        <dbReference type="EMBL" id="KAG7532239.1"/>
    </source>
</evidence>
<keyword evidence="2" id="KW-0812">Transmembrane</keyword>
<comment type="caution">
    <text evidence="3">The sequence shown here is derived from an EMBL/GenBank/DDBJ whole genome shotgun (WGS) entry which is preliminary data.</text>
</comment>
<evidence type="ECO:0000256" key="2">
    <source>
        <dbReference type="SAM" id="Phobius"/>
    </source>
</evidence>
<evidence type="ECO:0000313" key="4">
    <source>
        <dbReference type="Proteomes" id="UP000812966"/>
    </source>
</evidence>
<feature type="region of interest" description="Disordered" evidence="1">
    <location>
        <begin position="615"/>
        <end position="695"/>
    </location>
</feature>
<protein>
    <submittedName>
        <fullName evidence="3">Uncharacterized protein</fullName>
    </submittedName>
</protein>
<gene>
    <name evidence="3" type="ORF">FFLO_03707</name>
</gene>
<dbReference type="Proteomes" id="UP000812966">
    <property type="component" value="Unassembled WGS sequence"/>
</dbReference>
<feature type="transmembrane region" description="Helical" evidence="2">
    <location>
        <begin position="468"/>
        <end position="488"/>
    </location>
</feature>
<feature type="compositionally biased region" description="Pro residues" evidence="1">
    <location>
        <begin position="175"/>
        <end position="186"/>
    </location>
</feature>
<keyword evidence="2" id="KW-0472">Membrane</keyword>
<feature type="compositionally biased region" description="Basic and acidic residues" evidence="1">
    <location>
        <begin position="724"/>
        <end position="734"/>
    </location>
</feature>
<feature type="region of interest" description="Disordered" evidence="1">
    <location>
        <begin position="257"/>
        <end position="292"/>
    </location>
</feature>
<organism evidence="3 4">
    <name type="scientific">Filobasidium floriforme</name>
    <dbReference type="NCBI Taxonomy" id="5210"/>
    <lineage>
        <taxon>Eukaryota</taxon>
        <taxon>Fungi</taxon>
        <taxon>Dikarya</taxon>
        <taxon>Basidiomycota</taxon>
        <taxon>Agaricomycotina</taxon>
        <taxon>Tremellomycetes</taxon>
        <taxon>Filobasidiales</taxon>
        <taxon>Filobasidiaceae</taxon>
        <taxon>Filobasidium</taxon>
    </lineage>
</organism>
<feature type="compositionally biased region" description="Basic residues" evidence="1">
    <location>
        <begin position="675"/>
        <end position="688"/>
    </location>
</feature>
<feature type="region of interest" description="Disordered" evidence="1">
    <location>
        <begin position="1"/>
        <end position="223"/>
    </location>
</feature>
<keyword evidence="4" id="KW-1185">Reference proteome</keyword>
<feature type="transmembrane region" description="Helical" evidence="2">
    <location>
        <begin position="537"/>
        <end position="557"/>
    </location>
</feature>